<feature type="transmembrane region" description="Helical" evidence="1">
    <location>
        <begin position="34"/>
        <end position="58"/>
    </location>
</feature>
<sequence>MSMFLLVFYQTILFSIVLIGEVLLENHDGSFVHLHPIIPFLGSYFLYALALLFLVYVYKQYHTVSFKKRIITSIMSFLLSFFLMFIVLAVLEKSL</sequence>
<dbReference type="RefSeq" id="WP_188378308.1">
    <property type="nucleotide sequence ID" value="NZ_BMEL01000004.1"/>
</dbReference>
<organism evidence="2 3">
    <name type="scientific">Halobacillus andaensis</name>
    <dbReference type="NCBI Taxonomy" id="1176239"/>
    <lineage>
        <taxon>Bacteria</taxon>
        <taxon>Bacillati</taxon>
        <taxon>Bacillota</taxon>
        <taxon>Bacilli</taxon>
        <taxon>Bacillales</taxon>
        <taxon>Bacillaceae</taxon>
        <taxon>Halobacillus</taxon>
    </lineage>
</organism>
<reference evidence="2" key="1">
    <citation type="journal article" date="2014" name="Int. J. Syst. Evol. Microbiol.">
        <title>Complete genome sequence of Corynebacterium casei LMG S-19264T (=DSM 44701T), isolated from a smear-ripened cheese.</title>
        <authorList>
            <consortium name="US DOE Joint Genome Institute (JGI-PGF)"/>
            <person name="Walter F."/>
            <person name="Albersmeier A."/>
            <person name="Kalinowski J."/>
            <person name="Ruckert C."/>
        </authorList>
    </citation>
    <scope>NUCLEOTIDE SEQUENCE</scope>
    <source>
        <strain evidence="2">CGMCC 1.12153</strain>
    </source>
</reference>
<dbReference type="EMBL" id="BMEL01000004">
    <property type="protein sequence ID" value="GGF28653.1"/>
    <property type="molecule type" value="Genomic_DNA"/>
</dbReference>
<accession>A0A917B6Y5</accession>
<comment type="caution">
    <text evidence="2">The sequence shown here is derived from an EMBL/GenBank/DDBJ whole genome shotgun (WGS) entry which is preliminary data.</text>
</comment>
<keyword evidence="1" id="KW-0812">Transmembrane</keyword>
<dbReference type="Proteomes" id="UP000660110">
    <property type="component" value="Unassembled WGS sequence"/>
</dbReference>
<gene>
    <name evidence="2" type="ORF">GCM10010954_29660</name>
</gene>
<reference evidence="2" key="2">
    <citation type="submission" date="2020-09" db="EMBL/GenBank/DDBJ databases">
        <authorList>
            <person name="Sun Q."/>
            <person name="Zhou Y."/>
        </authorList>
    </citation>
    <scope>NUCLEOTIDE SEQUENCE</scope>
    <source>
        <strain evidence="2">CGMCC 1.12153</strain>
    </source>
</reference>
<evidence type="ECO:0000313" key="3">
    <source>
        <dbReference type="Proteomes" id="UP000660110"/>
    </source>
</evidence>
<protein>
    <submittedName>
        <fullName evidence="2">Uncharacterized protein</fullName>
    </submittedName>
</protein>
<keyword evidence="1" id="KW-1133">Transmembrane helix</keyword>
<keyword evidence="1" id="KW-0472">Membrane</keyword>
<name>A0A917B6Y5_HALAA</name>
<dbReference type="AlphaFoldDB" id="A0A917B6Y5"/>
<evidence type="ECO:0000256" key="1">
    <source>
        <dbReference type="SAM" id="Phobius"/>
    </source>
</evidence>
<proteinExistence type="predicted"/>
<keyword evidence="3" id="KW-1185">Reference proteome</keyword>
<evidence type="ECO:0000313" key="2">
    <source>
        <dbReference type="EMBL" id="GGF28653.1"/>
    </source>
</evidence>
<feature type="transmembrane region" description="Helical" evidence="1">
    <location>
        <begin position="70"/>
        <end position="91"/>
    </location>
</feature>